<evidence type="ECO:0000256" key="2">
    <source>
        <dbReference type="SAM" id="Phobius"/>
    </source>
</evidence>
<feature type="compositionally biased region" description="Low complexity" evidence="1">
    <location>
        <begin position="263"/>
        <end position="283"/>
    </location>
</feature>
<feature type="region of interest" description="Disordered" evidence="1">
    <location>
        <begin position="206"/>
        <end position="283"/>
    </location>
</feature>
<feature type="transmembrane region" description="Helical" evidence="2">
    <location>
        <begin position="472"/>
        <end position="492"/>
    </location>
</feature>
<dbReference type="EMBL" id="KV441550">
    <property type="protein sequence ID" value="OAG07881.1"/>
    <property type="molecule type" value="Genomic_DNA"/>
</dbReference>
<evidence type="ECO:0000256" key="1">
    <source>
        <dbReference type="SAM" id="MobiDB-lite"/>
    </source>
</evidence>
<feature type="transmembrane region" description="Helical" evidence="2">
    <location>
        <begin position="498"/>
        <end position="522"/>
    </location>
</feature>
<dbReference type="AlphaFoldDB" id="A0A177CKY3"/>
<keyword evidence="2" id="KW-0472">Membrane</keyword>
<sequence length="526" mass="58626">MYGQASLRAVEGPFSGPGYTLTKASHSPLVNSRWNSSGNIGKNIISEIHGRGGSDIDNGSRLATKRRGVPISIPVSDKKAITKNSLQEGDVRIMTVSSQPDATIPIQDLPPAVLRSLHESSWTSLVFESTPKSSTFNMFKSILEDFTNQKWDWWPFSPRFPSLASQRTRISWICCCGRKLWFDATPTQRMAIERLLHGLSANHESTSPCSQLQSNASGQHRQTSGSGTAPGSREGQTGGTTKMEDVSRGISTSASAGNTSDGSSLTPRSSRTPRTSDLGSLTTTDTSIEAAPDALWLLFSVHGARRLLEWDQICNAELLSDHLFIRKLKHRHSEMRGWLRRCFSIWQVRHWNFIRFRRTARPGEIDDRGPGLPRGLDYYFHGKNTATIEDPGISEHEFETMMASCLSACWPSNWLPGYRNVHECYDFPENSTWYVDRLPKRSHSFRPKPGSAPEDEDLWGIRAGYKVSAIHVFAYHFILIIITFIVGGWWYVTHPGDLQGAAVPLSVAGICVSAFWGLFVILGRQK</sequence>
<keyword evidence="4" id="KW-1185">Reference proteome</keyword>
<proteinExistence type="predicted"/>
<reference evidence="3 4" key="1">
    <citation type="submission" date="2016-05" db="EMBL/GenBank/DDBJ databases">
        <title>Comparative analysis of secretome profiles of manganese(II)-oxidizing ascomycete fungi.</title>
        <authorList>
            <consortium name="DOE Joint Genome Institute"/>
            <person name="Zeiner C.A."/>
            <person name="Purvine S.O."/>
            <person name="Zink E.M."/>
            <person name="Wu S."/>
            <person name="Pasa-Tolic L."/>
            <person name="Chaput D.L."/>
            <person name="Haridas S."/>
            <person name="Grigoriev I.V."/>
            <person name="Santelli C.M."/>
            <person name="Hansel C.M."/>
        </authorList>
    </citation>
    <scope>NUCLEOTIDE SEQUENCE [LARGE SCALE GENOMIC DNA]</scope>
    <source>
        <strain evidence="3 4">AP3s5-JAC2a</strain>
    </source>
</reference>
<name>A0A177CKY3_9PLEO</name>
<dbReference type="Proteomes" id="UP000077069">
    <property type="component" value="Unassembled WGS sequence"/>
</dbReference>
<evidence type="ECO:0000313" key="4">
    <source>
        <dbReference type="Proteomes" id="UP000077069"/>
    </source>
</evidence>
<protein>
    <submittedName>
        <fullName evidence="3">Uncharacterized protein</fullName>
    </submittedName>
</protein>
<evidence type="ECO:0000313" key="3">
    <source>
        <dbReference type="EMBL" id="OAG07881.1"/>
    </source>
</evidence>
<gene>
    <name evidence="3" type="ORF">CC84DRAFT_1256846</name>
</gene>
<keyword evidence="2" id="KW-0812">Transmembrane</keyword>
<feature type="compositionally biased region" description="Polar residues" evidence="1">
    <location>
        <begin position="206"/>
        <end position="229"/>
    </location>
</feature>
<dbReference type="InParanoid" id="A0A177CKY3"/>
<dbReference type="RefSeq" id="XP_018038246.1">
    <property type="nucleotide sequence ID" value="XM_018184673.1"/>
</dbReference>
<keyword evidence="2" id="KW-1133">Transmembrane helix</keyword>
<organism evidence="3 4">
    <name type="scientific">Paraphaeosphaeria sporulosa</name>
    <dbReference type="NCBI Taxonomy" id="1460663"/>
    <lineage>
        <taxon>Eukaryota</taxon>
        <taxon>Fungi</taxon>
        <taxon>Dikarya</taxon>
        <taxon>Ascomycota</taxon>
        <taxon>Pezizomycotina</taxon>
        <taxon>Dothideomycetes</taxon>
        <taxon>Pleosporomycetidae</taxon>
        <taxon>Pleosporales</taxon>
        <taxon>Massarineae</taxon>
        <taxon>Didymosphaeriaceae</taxon>
        <taxon>Paraphaeosphaeria</taxon>
    </lineage>
</organism>
<dbReference type="OrthoDB" id="3796518at2759"/>
<feature type="compositionally biased region" description="Polar residues" evidence="1">
    <location>
        <begin position="249"/>
        <end position="262"/>
    </location>
</feature>
<accession>A0A177CKY3</accession>
<dbReference type="GeneID" id="28768159"/>